<sequence length="121" mass="12134">MGGPRRRWGWGGRGSGRERGGSPSRGTPRGAGRGGGGWGEVRGGGPGVGGLRPGCRRGRAGGVAGGRGVGGLGWVGVDRGWGWLWRGGGSPASGLGCRRRSPAVGMSPATEKTLDENGNMR</sequence>
<evidence type="ECO:0000256" key="1">
    <source>
        <dbReference type="SAM" id="MobiDB-lite"/>
    </source>
</evidence>
<protein>
    <submittedName>
        <fullName evidence="2">Uncharacterized protein</fullName>
    </submittedName>
</protein>
<feature type="region of interest" description="Disordered" evidence="1">
    <location>
        <begin position="90"/>
        <end position="121"/>
    </location>
</feature>
<organism evidence="2 3">
    <name type="scientific">Ficus carica</name>
    <name type="common">Common fig</name>
    <dbReference type="NCBI Taxonomy" id="3494"/>
    <lineage>
        <taxon>Eukaryota</taxon>
        <taxon>Viridiplantae</taxon>
        <taxon>Streptophyta</taxon>
        <taxon>Embryophyta</taxon>
        <taxon>Tracheophyta</taxon>
        <taxon>Spermatophyta</taxon>
        <taxon>Magnoliopsida</taxon>
        <taxon>eudicotyledons</taxon>
        <taxon>Gunneridae</taxon>
        <taxon>Pentapetalae</taxon>
        <taxon>rosids</taxon>
        <taxon>fabids</taxon>
        <taxon>Rosales</taxon>
        <taxon>Moraceae</taxon>
        <taxon>Ficeae</taxon>
        <taxon>Ficus</taxon>
    </lineage>
</organism>
<proteinExistence type="predicted"/>
<reference evidence="2" key="1">
    <citation type="submission" date="2023-07" db="EMBL/GenBank/DDBJ databases">
        <title>draft genome sequence of fig (Ficus carica).</title>
        <authorList>
            <person name="Takahashi T."/>
            <person name="Nishimura K."/>
        </authorList>
    </citation>
    <scope>NUCLEOTIDE SEQUENCE</scope>
</reference>
<feature type="compositionally biased region" description="Gly residues" evidence="1">
    <location>
        <begin position="60"/>
        <end position="71"/>
    </location>
</feature>
<gene>
    <name evidence="2" type="ORF">TIFTF001_051705</name>
</gene>
<dbReference type="Proteomes" id="UP001187192">
    <property type="component" value="Unassembled WGS sequence"/>
</dbReference>
<dbReference type="AlphaFoldDB" id="A0AA88D776"/>
<feature type="compositionally biased region" description="Gly residues" evidence="1">
    <location>
        <begin position="29"/>
        <end position="52"/>
    </location>
</feature>
<evidence type="ECO:0000313" key="2">
    <source>
        <dbReference type="EMBL" id="GMN29109.1"/>
    </source>
</evidence>
<feature type="region of interest" description="Disordered" evidence="1">
    <location>
        <begin position="1"/>
        <end position="71"/>
    </location>
</feature>
<evidence type="ECO:0000313" key="3">
    <source>
        <dbReference type="Proteomes" id="UP001187192"/>
    </source>
</evidence>
<dbReference type="EMBL" id="BTGU01009866">
    <property type="protein sequence ID" value="GMN29109.1"/>
    <property type="molecule type" value="Genomic_DNA"/>
</dbReference>
<keyword evidence="3" id="KW-1185">Reference proteome</keyword>
<comment type="caution">
    <text evidence="2">The sequence shown here is derived from an EMBL/GenBank/DDBJ whole genome shotgun (WGS) entry which is preliminary data.</text>
</comment>
<accession>A0AA88D776</accession>
<name>A0AA88D776_FICCA</name>